<dbReference type="OrthoDB" id="9773431at2"/>
<dbReference type="CDD" id="cd06911">
    <property type="entry name" value="VirB9_CagX_TrbG"/>
    <property type="match status" value="1"/>
</dbReference>
<dbReference type="EMBL" id="MTBO01000034">
    <property type="protein sequence ID" value="OSI14511.1"/>
    <property type="molecule type" value="Genomic_DNA"/>
</dbReference>
<organism evidence="4 5">
    <name type="scientific">Neisseria dentiae</name>
    <dbReference type="NCBI Taxonomy" id="194197"/>
    <lineage>
        <taxon>Bacteria</taxon>
        <taxon>Pseudomonadati</taxon>
        <taxon>Pseudomonadota</taxon>
        <taxon>Betaproteobacteria</taxon>
        <taxon>Neisseriales</taxon>
        <taxon>Neisseriaceae</taxon>
        <taxon>Neisseria</taxon>
    </lineage>
</organism>
<evidence type="ECO:0000256" key="3">
    <source>
        <dbReference type="SAM" id="SignalP"/>
    </source>
</evidence>
<sequence>MKINYHRLQLWSVIGMAVFSSGTLNAQTITEYTYGADKVYPVRTGLGLVTQIEISPLEDIKDYSTGLSSGWDLARRGNVFYIRPKGEKVDTNMTIRTSVHNYLFDLKVVSKNWKSLTAAKQQGVQYKIKFNYPQGTSFSAQSVRNSDSGMSTVLNGHVGYFTNYDYAADRRSNWLVPIKVYDDGNFTYIHLKNNRFMTTGNFPTVTARKTRDGEELILNTNVQGNIIIVNGTYPFLVLRHDNDVVGIRRNYQ</sequence>
<evidence type="ECO:0000256" key="2">
    <source>
        <dbReference type="ARBA" id="ARBA00022729"/>
    </source>
</evidence>
<dbReference type="InterPro" id="IPR010258">
    <property type="entry name" value="Conjugal_tfr_TrbG/VirB9/CagX"/>
</dbReference>
<accession>A0A1X3D464</accession>
<dbReference type="Proteomes" id="UP000193118">
    <property type="component" value="Unassembled WGS sequence"/>
</dbReference>
<dbReference type="AlphaFoldDB" id="A0A1X3D464"/>
<keyword evidence="5" id="KW-1185">Reference proteome</keyword>
<feature type="signal peptide" evidence="3">
    <location>
        <begin position="1"/>
        <end position="26"/>
    </location>
</feature>
<dbReference type="InterPro" id="IPR033645">
    <property type="entry name" value="VirB9/CagX/TrbG_C"/>
</dbReference>
<comment type="similarity">
    <text evidence="1">Belongs to the TrbG/VirB9 family.</text>
</comment>
<dbReference type="GeneID" id="94581045"/>
<name>A0A1X3D464_9NEIS</name>
<gene>
    <name evidence="4" type="ORF">BWD09_10345</name>
</gene>
<feature type="chain" id="PRO_5013004834" evidence="3">
    <location>
        <begin position="27"/>
        <end position="252"/>
    </location>
</feature>
<dbReference type="STRING" id="194197.BWD09_10345"/>
<protein>
    <submittedName>
        <fullName evidence="4">Type IV secretion system protein VirB9</fullName>
    </submittedName>
</protein>
<proteinExistence type="inferred from homology"/>
<evidence type="ECO:0000313" key="5">
    <source>
        <dbReference type="Proteomes" id="UP000193118"/>
    </source>
</evidence>
<dbReference type="Pfam" id="PF03524">
    <property type="entry name" value="CagX"/>
    <property type="match status" value="1"/>
</dbReference>
<dbReference type="InterPro" id="IPR038161">
    <property type="entry name" value="VirB9/CagX/TrbG_C_sf"/>
</dbReference>
<reference evidence="5" key="1">
    <citation type="submission" date="2017-01" db="EMBL/GenBank/DDBJ databases">
        <authorList>
            <person name="Wolfgang W.J."/>
            <person name="Cole J."/>
            <person name="Wroblewski D."/>
            <person name="Mcginnis J."/>
            <person name="Musser K.A."/>
        </authorList>
    </citation>
    <scope>NUCLEOTIDE SEQUENCE [LARGE SCALE GENOMIC DNA]</scope>
    <source>
        <strain evidence="5">DSM 19151</strain>
    </source>
</reference>
<evidence type="ECO:0000313" key="4">
    <source>
        <dbReference type="EMBL" id="OSI14511.1"/>
    </source>
</evidence>
<dbReference type="Gene3D" id="2.60.40.2500">
    <property type="match status" value="1"/>
</dbReference>
<evidence type="ECO:0000256" key="1">
    <source>
        <dbReference type="ARBA" id="ARBA00006135"/>
    </source>
</evidence>
<dbReference type="RefSeq" id="WP_085366757.1">
    <property type="nucleotide sequence ID" value="NZ_CAUJPZ010000046.1"/>
</dbReference>
<comment type="caution">
    <text evidence="4">The sequence shown here is derived from an EMBL/GenBank/DDBJ whole genome shotgun (WGS) entry which is preliminary data.</text>
</comment>
<keyword evidence="2 3" id="KW-0732">Signal</keyword>